<organism evidence="2 3">
    <name type="scientific">Bdellovibrio bacteriovorus</name>
    <dbReference type="NCBI Taxonomy" id="959"/>
    <lineage>
        <taxon>Bacteria</taxon>
        <taxon>Pseudomonadati</taxon>
        <taxon>Bdellovibrionota</taxon>
        <taxon>Bdellovibrionia</taxon>
        <taxon>Bdellovibrionales</taxon>
        <taxon>Pseudobdellovibrionaceae</taxon>
        <taxon>Bdellovibrio</taxon>
    </lineage>
</organism>
<feature type="signal peptide" evidence="1">
    <location>
        <begin position="1"/>
        <end position="20"/>
    </location>
</feature>
<keyword evidence="1" id="KW-0732">Signal</keyword>
<proteinExistence type="predicted"/>
<dbReference type="EMBL" id="LUKE01000001">
    <property type="protein sequence ID" value="KYG66366.1"/>
    <property type="molecule type" value="Genomic_DNA"/>
</dbReference>
<accession>A0A150WPS8</accession>
<dbReference type="AlphaFoldDB" id="A0A150WPS8"/>
<evidence type="ECO:0000313" key="3">
    <source>
        <dbReference type="Proteomes" id="UP000075320"/>
    </source>
</evidence>
<comment type="caution">
    <text evidence="2">The sequence shown here is derived from an EMBL/GenBank/DDBJ whole genome shotgun (WGS) entry which is preliminary data.</text>
</comment>
<evidence type="ECO:0008006" key="4">
    <source>
        <dbReference type="Google" id="ProtNLM"/>
    </source>
</evidence>
<evidence type="ECO:0000313" key="2">
    <source>
        <dbReference type="EMBL" id="KYG66366.1"/>
    </source>
</evidence>
<feature type="chain" id="PRO_5007573421" description="Secreted protein" evidence="1">
    <location>
        <begin position="21"/>
        <end position="132"/>
    </location>
</feature>
<sequence>MEKIFGMTLMILFFVTSALASPETPRKVVSKTAVTFPETVEGQIAIQTGLAQYEVLSYLEEEGVAFAQSCETNLQKPCKAQDLKSYFSKSQKELSDKCRDSHGEARIARRHGVKKISSVCYFKEDKSFVELN</sequence>
<dbReference type="RefSeq" id="WP_061833931.1">
    <property type="nucleotide sequence ID" value="NZ_LUKE01000001.1"/>
</dbReference>
<reference evidence="2 3" key="1">
    <citation type="submission" date="2016-03" db="EMBL/GenBank/DDBJ databases">
        <authorList>
            <person name="Ploux O."/>
        </authorList>
    </citation>
    <scope>NUCLEOTIDE SEQUENCE [LARGE SCALE GENOMIC DNA]</scope>
    <source>
        <strain evidence="2 3">R0</strain>
    </source>
</reference>
<keyword evidence="3" id="KW-1185">Reference proteome</keyword>
<dbReference type="Proteomes" id="UP000075320">
    <property type="component" value="Unassembled WGS sequence"/>
</dbReference>
<evidence type="ECO:0000256" key="1">
    <source>
        <dbReference type="SAM" id="SignalP"/>
    </source>
</evidence>
<gene>
    <name evidence="2" type="ORF">AZI86_04740</name>
</gene>
<name>A0A150WPS8_BDEBC</name>
<protein>
    <recommendedName>
        <fullName evidence="4">Secreted protein</fullName>
    </recommendedName>
</protein>